<dbReference type="EMBL" id="CAJEWB010000005">
    <property type="protein sequence ID" value="CAD2072277.1"/>
    <property type="molecule type" value="Genomic_DNA"/>
</dbReference>
<reference evidence="1 2" key="1">
    <citation type="submission" date="2020-07" db="EMBL/GenBank/DDBJ databases">
        <authorList>
            <person name="Criscuolo A."/>
        </authorList>
    </citation>
    <scope>NUCLEOTIDE SEQUENCE [LARGE SCALE GENOMIC DNA]</scope>
    <source>
        <strain evidence="1">CIP107946</strain>
    </source>
</reference>
<sequence length="164" mass="18904">MKLGLLTIGQPPRNDIVSTFESVLSDDIELIQKGALDSLSEEELDEVRATDEEVTYVSKLRNGQSIKISEDKLVPLLKKELKDLEKQVDMVVMLCTGDFPMLNYNKPIIYPDKVLTNMVDALNFNQKMGLLIPLEEQREKITEKWNRINTNKNVHLMMIQNNWI</sequence>
<dbReference type="Pfam" id="PF07302">
    <property type="entry name" value="AroM"/>
    <property type="match status" value="1"/>
</dbReference>
<evidence type="ECO:0000313" key="2">
    <source>
        <dbReference type="Proteomes" id="UP000588186"/>
    </source>
</evidence>
<dbReference type="InterPro" id="IPR010843">
    <property type="entry name" value="Uncharacterised_AroM"/>
</dbReference>
<keyword evidence="2" id="KW-1185">Reference proteome</keyword>
<protein>
    <recommendedName>
        <fullName evidence="3">AroM protein</fullName>
    </recommendedName>
</protein>
<proteinExistence type="predicted"/>
<evidence type="ECO:0008006" key="3">
    <source>
        <dbReference type="Google" id="ProtNLM"/>
    </source>
</evidence>
<dbReference type="Proteomes" id="UP000588186">
    <property type="component" value="Unassembled WGS sequence"/>
</dbReference>
<evidence type="ECO:0000313" key="1">
    <source>
        <dbReference type="EMBL" id="CAD2072277.1"/>
    </source>
</evidence>
<gene>
    <name evidence="1" type="ORF">JEOPIN946_00375</name>
</gene>
<dbReference type="RefSeq" id="WP_186076360.1">
    <property type="nucleotide sequence ID" value="NZ_CAJEWB010000005.1"/>
</dbReference>
<organism evidence="1 2">
    <name type="scientific">Phocicoccus pinnipedialis</name>
    <dbReference type="NCBI Taxonomy" id="110845"/>
    <lineage>
        <taxon>Bacteria</taxon>
        <taxon>Bacillati</taxon>
        <taxon>Bacillota</taxon>
        <taxon>Bacilli</taxon>
        <taxon>Bacillales</taxon>
        <taxon>Salinicoccaceae</taxon>
        <taxon>Phocicoccus</taxon>
    </lineage>
</organism>
<name>A0A6V7R4D2_9BACL</name>
<accession>A0A6V7R4D2</accession>
<dbReference type="AlphaFoldDB" id="A0A6V7R4D2"/>
<comment type="caution">
    <text evidence="1">The sequence shown here is derived from an EMBL/GenBank/DDBJ whole genome shotgun (WGS) entry which is preliminary data.</text>
</comment>